<dbReference type="eggNOG" id="COG1975">
    <property type="taxonomic scope" value="Bacteria"/>
</dbReference>
<dbReference type="GeneID" id="67183739"/>
<evidence type="ECO:0000313" key="4">
    <source>
        <dbReference type="Proteomes" id="UP000006683"/>
    </source>
</evidence>
<dbReference type="PANTHER" id="PTHR30388:SF4">
    <property type="entry name" value="MOLYBDENUM COFACTOR INSERTION CHAPERONE PAOD"/>
    <property type="match status" value="1"/>
</dbReference>
<protein>
    <recommendedName>
        <fullName evidence="5">Xanthine dehydrogenase</fullName>
    </recommendedName>
</protein>
<dbReference type="HOGENOM" id="CLU_041115_1_1_6"/>
<dbReference type="Pfam" id="PF02625">
    <property type="entry name" value="XdhC_CoxI"/>
    <property type="match status" value="1"/>
</dbReference>
<dbReference type="OrthoDB" id="9815497at2"/>
<dbReference type="AlphaFoldDB" id="E1SNS2"/>
<keyword evidence="4" id="KW-1185">Reference proteome</keyword>
<feature type="domain" description="XdhC Rossmann" evidence="2">
    <location>
        <begin position="184"/>
        <end position="321"/>
    </location>
</feature>
<reference evidence="3 4" key="1">
    <citation type="journal article" date="2010" name="Stand. Genomic Sci.">
        <title>Complete genome sequence of Ferrimonas balearica type strain (PAT).</title>
        <authorList>
            <person name="Nolan M."/>
            <person name="Sikorski J."/>
            <person name="Davenport K."/>
            <person name="Lucas S."/>
            <person name="Glavina Del Rio T."/>
            <person name="Tice H."/>
            <person name="Cheng J."/>
            <person name="Goodwin L."/>
            <person name="Pitluck S."/>
            <person name="Liolios K."/>
            <person name="Ivanova N."/>
            <person name="Mavromatis K."/>
            <person name="Ovchinnikova G."/>
            <person name="Pati A."/>
            <person name="Chen A."/>
            <person name="Palaniappan K."/>
            <person name="Land M."/>
            <person name="Hauser L."/>
            <person name="Chang Y."/>
            <person name="Jeffries C."/>
            <person name="Tapia R."/>
            <person name="Brettin T."/>
            <person name="Detter J."/>
            <person name="Han C."/>
            <person name="Yasawong M."/>
            <person name="Rohde M."/>
            <person name="Tindall B."/>
            <person name="Goker M."/>
            <person name="Woyke T."/>
            <person name="Bristow J."/>
            <person name="Eisen J."/>
            <person name="Markowitz V."/>
            <person name="Hugenholtz P."/>
            <person name="Kyrpides N."/>
            <person name="Klenk H."/>
            <person name="Lapidus A."/>
        </authorList>
    </citation>
    <scope>NUCLEOTIDE SEQUENCE [LARGE SCALE GENOMIC DNA]</scope>
    <source>
        <strain evidence="4">DSM 9799 / CCM 4581 / KCTC 23876 / PAT</strain>
    </source>
</reference>
<evidence type="ECO:0000313" key="3">
    <source>
        <dbReference type="EMBL" id="ADN77729.1"/>
    </source>
</evidence>
<gene>
    <name evidence="3" type="ordered locus">Fbal_3532</name>
</gene>
<dbReference type="InterPro" id="IPR027051">
    <property type="entry name" value="XdhC_Rossmann_dom"/>
</dbReference>
<dbReference type="Pfam" id="PF13478">
    <property type="entry name" value="XdhC_C"/>
    <property type="match status" value="1"/>
</dbReference>
<evidence type="ECO:0008006" key="5">
    <source>
        <dbReference type="Google" id="ProtNLM"/>
    </source>
</evidence>
<dbReference type="Proteomes" id="UP000006683">
    <property type="component" value="Chromosome"/>
</dbReference>
<dbReference type="Gene3D" id="3.40.50.720">
    <property type="entry name" value="NAD(P)-binding Rossmann-like Domain"/>
    <property type="match status" value="1"/>
</dbReference>
<sequence>MPHHPFHLLQQWFPHRDARQWVLGNVCHTAGSAYRKAGALMLFSDLGEQLGLLSGGCLESDLQRQAMAVMQSGRGRQQTYDSDDEDSVVYQLGIGCGGTVQVMLQPLSADNDYLQLGALYQALQQRQSVVHGLTLPDNTEPDAALWPAPDSPGNAGFGVSQRGFIEERGNRSWLLTPHRAPPLLAILGAGVDAQPLAELAIKLGWQVVLNDPRTSHGRPGHFPAQCQLTKAMPEALPQQPWFRQIDAAIVMHHQQGLDADALAALAQQPPRYCALLGPRHRRQQVLSDAGLATFPGLAGPAGLALGGELPEGIALSILAECHAALHGADGHSLSGVL</sequence>
<accession>E1SNS2</accession>
<dbReference type="EMBL" id="CP002209">
    <property type="protein sequence ID" value="ADN77729.1"/>
    <property type="molecule type" value="Genomic_DNA"/>
</dbReference>
<dbReference type="PANTHER" id="PTHR30388">
    <property type="entry name" value="ALDEHYDE OXIDOREDUCTASE MOLYBDENUM COFACTOR ASSEMBLY PROTEIN"/>
    <property type="match status" value="1"/>
</dbReference>
<evidence type="ECO:0000259" key="2">
    <source>
        <dbReference type="Pfam" id="PF13478"/>
    </source>
</evidence>
<dbReference type="InterPro" id="IPR003777">
    <property type="entry name" value="XdhC_CoxI"/>
</dbReference>
<proteinExistence type="predicted"/>
<feature type="domain" description="XdhC- CoxI" evidence="1">
    <location>
        <begin position="17"/>
        <end position="81"/>
    </location>
</feature>
<organism evidence="3 4">
    <name type="scientific">Ferrimonas balearica (strain DSM 9799 / CCM 4581 / KCTC 23876 / PAT)</name>
    <dbReference type="NCBI Taxonomy" id="550540"/>
    <lineage>
        <taxon>Bacteria</taxon>
        <taxon>Pseudomonadati</taxon>
        <taxon>Pseudomonadota</taxon>
        <taxon>Gammaproteobacteria</taxon>
        <taxon>Alteromonadales</taxon>
        <taxon>Ferrimonadaceae</taxon>
        <taxon>Ferrimonas</taxon>
    </lineage>
</organism>
<dbReference type="InterPro" id="IPR052698">
    <property type="entry name" value="MoCofactor_Util/Proc"/>
</dbReference>
<name>E1SNS2_FERBD</name>
<dbReference type="KEGG" id="fbl:Fbal_3532"/>
<evidence type="ECO:0000259" key="1">
    <source>
        <dbReference type="Pfam" id="PF02625"/>
    </source>
</evidence>
<dbReference type="STRING" id="550540.Fbal_3532"/>
<dbReference type="RefSeq" id="WP_013347035.1">
    <property type="nucleotide sequence ID" value="NC_014541.1"/>
</dbReference>